<feature type="transmembrane region" description="Helical" evidence="1">
    <location>
        <begin position="20"/>
        <end position="42"/>
    </location>
</feature>
<keyword evidence="1" id="KW-0812">Transmembrane</keyword>
<keyword evidence="1" id="KW-0472">Membrane</keyword>
<dbReference type="HOGENOM" id="CLU_191434_0_0_6"/>
<dbReference type="RefSeq" id="WP_012969356.1">
    <property type="nucleotide sequence ID" value="NC_013851.1"/>
</dbReference>
<evidence type="ECO:0000256" key="1">
    <source>
        <dbReference type="SAM" id="Phobius"/>
    </source>
</evidence>
<accession>D3RVF3</accession>
<evidence type="ECO:0000313" key="3">
    <source>
        <dbReference type="Proteomes" id="UP000001441"/>
    </source>
</evidence>
<proteinExistence type="predicted"/>
<dbReference type="KEGG" id="alv:Alvin_0111"/>
<keyword evidence="1" id="KW-1133">Transmembrane helix</keyword>
<sequence>MMRDYKFKRTEWTPRRKRRFGLGTFLRILALLAVAGAGYAIFDYFANRPSQASQGANLPSHIIPLQLPPQPN</sequence>
<name>D3RVF3_ALLVD</name>
<protein>
    <submittedName>
        <fullName evidence="2">Uncharacterized protein</fullName>
    </submittedName>
</protein>
<gene>
    <name evidence="2" type="ordered locus">Alvin_0111</name>
</gene>
<organism evidence="2 3">
    <name type="scientific">Allochromatium vinosum (strain ATCC 17899 / DSM 180 / NBRC 103801 / NCIMB 10441 / D)</name>
    <name type="common">Chromatium vinosum</name>
    <dbReference type="NCBI Taxonomy" id="572477"/>
    <lineage>
        <taxon>Bacteria</taxon>
        <taxon>Pseudomonadati</taxon>
        <taxon>Pseudomonadota</taxon>
        <taxon>Gammaproteobacteria</taxon>
        <taxon>Chromatiales</taxon>
        <taxon>Chromatiaceae</taxon>
        <taxon>Allochromatium</taxon>
    </lineage>
</organism>
<evidence type="ECO:0000313" key="2">
    <source>
        <dbReference type="EMBL" id="ADC61080.1"/>
    </source>
</evidence>
<dbReference type="AlphaFoldDB" id="D3RVF3"/>
<keyword evidence="3" id="KW-1185">Reference proteome</keyword>
<reference evidence="2 3" key="1">
    <citation type="journal article" date="2011" name="Stand. Genomic Sci.">
        <title>Complete genome sequence of Allochromatium vinosum DSM 180(T).</title>
        <authorList>
            <person name="Weissgerber T."/>
            <person name="Zigann R."/>
            <person name="Bruce D."/>
            <person name="Chang Y.J."/>
            <person name="Detter J.C."/>
            <person name="Han C."/>
            <person name="Hauser L."/>
            <person name="Jeffries C.D."/>
            <person name="Land M."/>
            <person name="Munk A.C."/>
            <person name="Tapia R."/>
            <person name="Dahl C."/>
        </authorList>
    </citation>
    <scope>NUCLEOTIDE SEQUENCE [LARGE SCALE GENOMIC DNA]</scope>
    <source>
        <strain evidence="3">ATCC 17899 / DSM 180 / NBRC 103801 / NCIMB 10441 / D</strain>
    </source>
</reference>
<dbReference type="Proteomes" id="UP000001441">
    <property type="component" value="Chromosome"/>
</dbReference>
<dbReference type="EMBL" id="CP001896">
    <property type="protein sequence ID" value="ADC61080.1"/>
    <property type="molecule type" value="Genomic_DNA"/>
</dbReference>
<dbReference type="eggNOG" id="ENOG5033J9E">
    <property type="taxonomic scope" value="Bacteria"/>
</dbReference>